<name>A0A1D2MSG9_ORCCI</name>
<dbReference type="OrthoDB" id="10260961at2759"/>
<dbReference type="OMA" id="EMYMANS"/>
<dbReference type="GO" id="GO:0003723">
    <property type="term" value="F:RNA binding"/>
    <property type="evidence" value="ECO:0007669"/>
    <property type="project" value="TreeGrafter"/>
</dbReference>
<dbReference type="STRING" id="48709.A0A1D2MSG9"/>
<dbReference type="SUPFAM" id="SSF48371">
    <property type="entry name" value="ARM repeat"/>
    <property type="match status" value="1"/>
</dbReference>
<dbReference type="GO" id="GO:0005730">
    <property type="term" value="C:nucleolus"/>
    <property type="evidence" value="ECO:0007669"/>
    <property type="project" value="TreeGrafter"/>
</dbReference>
<comment type="caution">
    <text evidence="1">The sequence shown here is derived from an EMBL/GenBank/DDBJ whole genome shotgun (WGS) entry which is preliminary data.</text>
</comment>
<proteinExistence type="predicted"/>
<gene>
    <name evidence="1" type="ORF">Ocin01_10833</name>
</gene>
<dbReference type="PANTHER" id="PTHR18034:SF4">
    <property type="entry name" value="NUCLEOLAR MIF4G DOMAIN-CONTAINING PROTEIN 1"/>
    <property type="match status" value="1"/>
</dbReference>
<dbReference type="PANTHER" id="PTHR18034">
    <property type="entry name" value="CELL CYCLE CONTROL PROTEIN CWF22-RELATED"/>
    <property type="match status" value="1"/>
</dbReference>
<organism evidence="1 2">
    <name type="scientific">Orchesella cincta</name>
    <name type="common">Springtail</name>
    <name type="synonym">Podura cincta</name>
    <dbReference type="NCBI Taxonomy" id="48709"/>
    <lineage>
        <taxon>Eukaryota</taxon>
        <taxon>Metazoa</taxon>
        <taxon>Ecdysozoa</taxon>
        <taxon>Arthropoda</taxon>
        <taxon>Hexapoda</taxon>
        <taxon>Collembola</taxon>
        <taxon>Entomobryomorpha</taxon>
        <taxon>Entomobryoidea</taxon>
        <taxon>Orchesellidae</taxon>
        <taxon>Orchesellinae</taxon>
        <taxon>Orchesella</taxon>
    </lineage>
</organism>
<evidence type="ECO:0000313" key="1">
    <source>
        <dbReference type="EMBL" id="ODM95838.1"/>
    </source>
</evidence>
<sequence>MEEMYMANSRNEMNQTLLELLTSALVRPAMMPERVVLEHIMLIAILHANVGTEVGAFFIQSFTQYFKSKYDAYDLHSDDENKELENLSLIVSFIYHFKIVDACLIYDILKLLGESFKSKDIEIILTILRRHWFSFTEG</sequence>
<dbReference type="Proteomes" id="UP000094527">
    <property type="component" value="Unassembled WGS sequence"/>
</dbReference>
<accession>A0A1D2MSG9</accession>
<dbReference type="Gene3D" id="1.25.40.180">
    <property type="match status" value="1"/>
</dbReference>
<dbReference type="InterPro" id="IPR050781">
    <property type="entry name" value="CWC22_splicing_factor"/>
</dbReference>
<keyword evidence="2" id="KW-1185">Reference proteome</keyword>
<dbReference type="EMBL" id="LJIJ01000614">
    <property type="protein sequence ID" value="ODM95838.1"/>
    <property type="molecule type" value="Genomic_DNA"/>
</dbReference>
<dbReference type="GO" id="GO:0042274">
    <property type="term" value="P:ribosomal small subunit biogenesis"/>
    <property type="evidence" value="ECO:0007669"/>
    <property type="project" value="TreeGrafter"/>
</dbReference>
<dbReference type="InterPro" id="IPR016024">
    <property type="entry name" value="ARM-type_fold"/>
</dbReference>
<evidence type="ECO:0000313" key="2">
    <source>
        <dbReference type="Proteomes" id="UP000094527"/>
    </source>
</evidence>
<reference evidence="1 2" key="1">
    <citation type="journal article" date="2016" name="Genome Biol. Evol.">
        <title>Gene Family Evolution Reflects Adaptation to Soil Environmental Stressors in the Genome of the Collembolan Orchesella cincta.</title>
        <authorList>
            <person name="Faddeeva-Vakhrusheva A."/>
            <person name="Derks M.F."/>
            <person name="Anvar S.Y."/>
            <person name="Agamennone V."/>
            <person name="Suring W."/>
            <person name="Smit S."/>
            <person name="van Straalen N.M."/>
            <person name="Roelofs D."/>
        </authorList>
    </citation>
    <scope>NUCLEOTIDE SEQUENCE [LARGE SCALE GENOMIC DNA]</scope>
    <source>
        <tissue evidence="1">Mixed pool</tissue>
    </source>
</reference>
<dbReference type="AlphaFoldDB" id="A0A1D2MSG9"/>
<protein>
    <submittedName>
        <fullName evidence="1">Nucleolar MIF4G domain-containing protein 1</fullName>
    </submittedName>
</protein>